<dbReference type="Gene3D" id="6.10.340.10">
    <property type="match status" value="1"/>
</dbReference>
<dbReference type="Proteomes" id="UP000216998">
    <property type="component" value="Unassembled WGS sequence"/>
</dbReference>
<proteinExistence type="inferred from homology"/>
<name>A0A255YXD4_9PROT</name>
<dbReference type="Gene3D" id="1.10.287.950">
    <property type="entry name" value="Methyl-accepting chemotaxis protein"/>
    <property type="match status" value="1"/>
</dbReference>
<dbReference type="SUPFAM" id="SSF58104">
    <property type="entry name" value="Methyl-accepting chemotaxis protein (MCP) signaling domain"/>
    <property type="match status" value="1"/>
</dbReference>
<evidence type="ECO:0000256" key="1">
    <source>
        <dbReference type="ARBA" id="ARBA00023224"/>
    </source>
</evidence>
<dbReference type="GO" id="GO:0006935">
    <property type="term" value="P:chemotaxis"/>
    <property type="evidence" value="ECO:0007669"/>
    <property type="project" value="InterPro"/>
</dbReference>
<accession>A0A255YXD4</accession>
<keyword evidence="8" id="KW-1185">Reference proteome</keyword>
<evidence type="ECO:0000313" key="8">
    <source>
        <dbReference type="Proteomes" id="UP000216998"/>
    </source>
</evidence>
<keyword evidence="4" id="KW-0812">Transmembrane</keyword>
<gene>
    <name evidence="7" type="ORF">CHU95_13060</name>
</gene>
<keyword evidence="4" id="KW-0472">Membrane</keyword>
<reference evidence="7 8" key="1">
    <citation type="submission" date="2017-07" db="EMBL/GenBank/DDBJ databases">
        <title>Niveispirillum cyanobacteriorum sp. nov., isolated from cyanobacterial aggregates in a eutrophic lake.</title>
        <authorList>
            <person name="Cai H."/>
        </authorList>
    </citation>
    <scope>NUCLEOTIDE SEQUENCE [LARGE SCALE GENOMIC DNA]</scope>
    <source>
        <strain evidence="8">TH1-14</strain>
    </source>
</reference>
<evidence type="ECO:0000259" key="6">
    <source>
        <dbReference type="PROSITE" id="PS50885"/>
    </source>
</evidence>
<keyword evidence="1 3" id="KW-0807">Transducer</keyword>
<dbReference type="InterPro" id="IPR004089">
    <property type="entry name" value="MCPsignal_dom"/>
</dbReference>
<evidence type="ECO:0000256" key="3">
    <source>
        <dbReference type="PROSITE-ProRule" id="PRU00284"/>
    </source>
</evidence>
<evidence type="ECO:0000256" key="4">
    <source>
        <dbReference type="SAM" id="Phobius"/>
    </source>
</evidence>
<dbReference type="PRINTS" id="PR00260">
    <property type="entry name" value="CHEMTRNSDUCR"/>
</dbReference>
<dbReference type="AlphaFoldDB" id="A0A255YXD4"/>
<dbReference type="RefSeq" id="WP_094456795.1">
    <property type="nucleotide sequence ID" value="NZ_NOXU01000030.1"/>
</dbReference>
<feature type="transmembrane region" description="Helical" evidence="4">
    <location>
        <begin position="15"/>
        <end position="38"/>
    </location>
</feature>
<organism evidence="7 8">
    <name type="scientific">Niveispirillum lacus</name>
    <dbReference type="NCBI Taxonomy" id="1981099"/>
    <lineage>
        <taxon>Bacteria</taxon>
        <taxon>Pseudomonadati</taxon>
        <taxon>Pseudomonadota</taxon>
        <taxon>Alphaproteobacteria</taxon>
        <taxon>Rhodospirillales</taxon>
        <taxon>Azospirillaceae</taxon>
        <taxon>Niveispirillum</taxon>
    </lineage>
</organism>
<evidence type="ECO:0008006" key="9">
    <source>
        <dbReference type="Google" id="ProtNLM"/>
    </source>
</evidence>
<dbReference type="SMART" id="SM00283">
    <property type="entry name" value="MA"/>
    <property type="match status" value="1"/>
</dbReference>
<dbReference type="InterPro" id="IPR004090">
    <property type="entry name" value="Chemotax_Me-accpt_rcpt"/>
</dbReference>
<dbReference type="Pfam" id="PF00015">
    <property type="entry name" value="MCPsignal"/>
    <property type="match status" value="1"/>
</dbReference>
<dbReference type="PANTHER" id="PTHR32089">
    <property type="entry name" value="METHYL-ACCEPTING CHEMOTAXIS PROTEIN MCPB"/>
    <property type="match status" value="1"/>
</dbReference>
<dbReference type="EMBL" id="NOXU01000030">
    <property type="protein sequence ID" value="OYQ33354.1"/>
    <property type="molecule type" value="Genomic_DNA"/>
</dbReference>
<feature type="domain" description="Methyl-accepting transducer" evidence="5">
    <location>
        <begin position="306"/>
        <end position="528"/>
    </location>
</feature>
<comment type="similarity">
    <text evidence="2">Belongs to the methyl-accepting chemotaxis (MCP) protein family.</text>
</comment>
<dbReference type="OrthoDB" id="3378718at2"/>
<evidence type="ECO:0000259" key="5">
    <source>
        <dbReference type="PROSITE" id="PS50111"/>
    </source>
</evidence>
<feature type="domain" description="HAMP" evidence="6">
    <location>
        <begin position="213"/>
        <end position="266"/>
    </location>
</feature>
<sequence length="562" mass="58757">MQQLRDLRIAMKVNLAMGMLAVVAIIMAVVGLSAMSVYQGEVERMGRDAQRAVLSEQINGLINAVVMDSRGIYMSRDAAEVEKFAKPMKATLDVLEKRLGEYQALTSSAQKAAMDEAIAKGREFVTFRRELVRLGLTEGAAAARAFGDNDANRANRQAFNKAMVALSEQQVARVTTVIAELDAFGDEERLVMLTVAIVGITGSVAFALWLVSRQVTGPLVAVTGIVRQMAAGNLSAQVPETGRGDEIGQIADALDVFKRGLTEAKRLEAEQRVEQAAKEERQRRLESLTNEFASKLGEVSTALARSAQDMRDSAEGLTGAAKAAADQAAEVATASDESAAGVQSVAAATEQINASIAEIARQVVEANNVARTAVEDASETSRTMDGLQGAAGRISEVVGLIQGIAAQTNLLALNATIEAARAGEAGKGFAVVASEVKALAMQTGKATEDITGQVANIQRETSAAVTAIARIANTIDKIGEITTALAAAIEEQQASTNEIARTVQDVANGTQAVCDAVQGVSQAAANTGGAAATVHGTASDVTRQSVVLNTEVDRFVKTIIAA</sequence>
<evidence type="ECO:0000256" key="2">
    <source>
        <dbReference type="ARBA" id="ARBA00029447"/>
    </source>
</evidence>
<keyword evidence="4" id="KW-1133">Transmembrane helix</keyword>
<dbReference type="GO" id="GO:0016020">
    <property type="term" value="C:membrane"/>
    <property type="evidence" value="ECO:0007669"/>
    <property type="project" value="InterPro"/>
</dbReference>
<feature type="transmembrane region" description="Helical" evidence="4">
    <location>
        <begin position="190"/>
        <end position="211"/>
    </location>
</feature>
<dbReference type="PROSITE" id="PS50885">
    <property type="entry name" value="HAMP"/>
    <property type="match status" value="1"/>
</dbReference>
<dbReference type="InterPro" id="IPR003660">
    <property type="entry name" value="HAMP_dom"/>
</dbReference>
<dbReference type="PANTHER" id="PTHR32089:SF112">
    <property type="entry name" value="LYSOZYME-LIKE PROTEIN-RELATED"/>
    <property type="match status" value="1"/>
</dbReference>
<dbReference type="PROSITE" id="PS50111">
    <property type="entry name" value="CHEMOTAXIS_TRANSDUC_2"/>
    <property type="match status" value="1"/>
</dbReference>
<dbReference type="CDD" id="cd06225">
    <property type="entry name" value="HAMP"/>
    <property type="match status" value="1"/>
</dbReference>
<dbReference type="SMART" id="SM00304">
    <property type="entry name" value="HAMP"/>
    <property type="match status" value="1"/>
</dbReference>
<dbReference type="GO" id="GO:0007165">
    <property type="term" value="P:signal transduction"/>
    <property type="evidence" value="ECO:0007669"/>
    <property type="project" value="UniProtKB-KW"/>
</dbReference>
<dbReference type="GO" id="GO:0004888">
    <property type="term" value="F:transmembrane signaling receptor activity"/>
    <property type="evidence" value="ECO:0007669"/>
    <property type="project" value="InterPro"/>
</dbReference>
<protein>
    <recommendedName>
        <fullName evidence="9">Chemotaxis protein</fullName>
    </recommendedName>
</protein>
<comment type="caution">
    <text evidence="7">The sequence shown here is derived from an EMBL/GenBank/DDBJ whole genome shotgun (WGS) entry which is preliminary data.</text>
</comment>
<dbReference type="Pfam" id="PF00672">
    <property type="entry name" value="HAMP"/>
    <property type="match status" value="1"/>
</dbReference>
<evidence type="ECO:0000313" key="7">
    <source>
        <dbReference type="EMBL" id="OYQ33354.1"/>
    </source>
</evidence>